<organism evidence="1 2">
    <name type="scientific">Promicromonospora thailandica</name>
    <dbReference type="NCBI Taxonomy" id="765201"/>
    <lineage>
        <taxon>Bacteria</taxon>
        <taxon>Bacillati</taxon>
        <taxon>Actinomycetota</taxon>
        <taxon>Actinomycetes</taxon>
        <taxon>Micrococcales</taxon>
        <taxon>Promicromonosporaceae</taxon>
        <taxon>Promicromonospora</taxon>
    </lineage>
</organism>
<gene>
    <name evidence="1" type="ORF">APR03_001457</name>
</gene>
<comment type="caution">
    <text evidence="1">The sequence shown here is derived from an EMBL/GenBank/DDBJ whole genome shotgun (WGS) entry which is preliminary data.</text>
</comment>
<reference evidence="1" key="1">
    <citation type="submission" date="2022-06" db="EMBL/GenBank/DDBJ databases">
        <title>Genomic Encyclopedia of Archaeal and Bacterial Type Strains, Phase II (KMG-II): from individual species to whole genera.</title>
        <authorList>
            <person name="Goeker M."/>
        </authorList>
    </citation>
    <scope>NUCLEOTIDE SEQUENCE</scope>
    <source>
        <strain evidence="1">DSM 26652</strain>
    </source>
</reference>
<evidence type="ECO:0000313" key="2">
    <source>
        <dbReference type="Proteomes" id="UP001139493"/>
    </source>
</evidence>
<name>A0A9X2JUK6_9MICO</name>
<accession>A0A9X2JUK6</accession>
<evidence type="ECO:0000313" key="1">
    <source>
        <dbReference type="EMBL" id="MCP2264121.1"/>
    </source>
</evidence>
<protein>
    <submittedName>
        <fullName evidence="1">Uncharacterized protein</fullName>
    </submittedName>
</protein>
<keyword evidence="2" id="KW-1185">Reference proteome</keyword>
<sequence length="82" mass="8601">MTSAQQAQPRALDVRGLVKEFLGRDGVVRAADGLVLLVGRTALRYRDQLERPAPGVAAAVRGAQAACVALVCLAAREEGSSR</sequence>
<dbReference type="AlphaFoldDB" id="A0A9X2JUK6"/>
<dbReference type="Proteomes" id="UP001139493">
    <property type="component" value="Unassembled WGS sequence"/>
</dbReference>
<dbReference type="EMBL" id="JAMTCS010000004">
    <property type="protein sequence ID" value="MCP2264121.1"/>
    <property type="molecule type" value="Genomic_DNA"/>
</dbReference>
<proteinExistence type="predicted"/>
<dbReference type="RefSeq" id="WP_253834790.1">
    <property type="nucleotide sequence ID" value="NZ_JAMTCS010000004.1"/>
</dbReference>